<comment type="caution">
    <text evidence="2">The sequence shown here is derived from an EMBL/GenBank/DDBJ whole genome shotgun (WGS) entry which is preliminary data.</text>
</comment>
<dbReference type="Pfam" id="PF00075">
    <property type="entry name" value="RNase_H"/>
    <property type="match status" value="1"/>
</dbReference>
<dbReference type="GO" id="GO:0003676">
    <property type="term" value="F:nucleic acid binding"/>
    <property type="evidence" value="ECO:0007669"/>
    <property type="project" value="InterPro"/>
</dbReference>
<dbReference type="AlphaFoldDB" id="A0A4Y2LZW2"/>
<dbReference type="InterPro" id="IPR002156">
    <property type="entry name" value="RNaseH_domain"/>
</dbReference>
<feature type="domain" description="RNase H type-1" evidence="1">
    <location>
        <begin position="1"/>
        <end position="81"/>
    </location>
</feature>
<evidence type="ECO:0000313" key="2">
    <source>
        <dbReference type="EMBL" id="GBN19683.1"/>
    </source>
</evidence>
<dbReference type="EMBL" id="BGPR01006519">
    <property type="protein sequence ID" value="GBN19683.1"/>
    <property type="molecule type" value="Genomic_DNA"/>
</dbReference>
<protein>
    <recommendedName>
        <fullName evidence="1">RNase H type-1 domain-containing protein</fullName>
    </recommendedName>
</protein>
<dbReference type="OrthoDB" id="6437652at2759"/>
<dbReference type="Proteomes" id="UP000499080">
    <property type="component" value="Unassembled WGS sequence"/>
</dbReference>
<reference evidence="2 3" key="1">
    <citation type="journal article" date="2019" name="Sci. Rep.">
        <title>Orb-weaving spider Araneus ventricosus genome elucidates the spidroin gene catalogue.</title>
        <authorList>
            <person name="Kono N."/>
            <person name="Nakamura H."/>
            <person name="Ohtoshi R."/>
            <person name="Moran D.A.P."/>
            <person name="Shinohara A."/>
            <person name="Yoshida Y."/>
            <person name="Fujiwara M."/>
            <person name="Mori M."/>
            <person name="Tomita M."/>
            <person name="Arakawa K."/>
        </authorList>
    </citation>
    <scope>NUCLEOTIDE SEQUENCE [LARGE SCALE GENOMIC DNA]</scope>
</reference>
<name>A0A4Y2LZW2_ARAVE</name>
<keyword evidence="3" id="KW-1185">Reference proteome</keyword>
<proteinExistence type="predicted"/>
<dbReference type="SUPFAM" id="SSF53098">
    <property type="entry name" value="Ribonuclease H-like"/>
    <property type="match status" value="1"/>
</dbReference>
<organism evidence="2 3">
    <name type="scientific">Araneus ventricosus</name>
    <name type="common">Orbweaver spider</name>
    <name type="synonym">Epeira ventricosa</name>
    <dbReference type="NCBI Taxonomy" id="182803"/>
    <lineage>
        <taxon>Eukaryota</taxon>
        <taxon>Metazoa</taxon>
        <taxon>Ecdysozoa</taxon>
        <taxon>Arthropoda</taxon>
        <taxon>Chelicerata</taxon>
        <taxon>Arachnida</taxon>
        <taxon>Araneae</taxon>
        <taxon>Araneomorphae</taxon>
        <taxon>Entelegynae</taxon>
        <taxon>Araneoidea</taxon>
        <taxon>Araneidae</taxon>
        <taxon>Araneus</taxon>
    </lineage>
</organism>
<dbReference type="InterPro" id="IPR012337">
    <property type="entry name" value="RNaseH-like_sf"/>
</dbReference>
<evidence type="ECO:0000259" key="1">
    <source>
        <dbReference type="PROSITE" id="PS50879"/>
    </source>
</evidence>
<dbReference type="InterPro" id="IPR036397">
    <property type="entry name" value="RNaseH_sf"/>
</dbReference>
<sequence length="199" mass="23156">MFSFFACQDYTLERNRLVNIHSDSQSSIQAIKSVEHKSEFVNNIKEKICNSKRLVSLIWAKAHAGNPGNERAERQTKLATTMGQYLDLPTPYSFVKLKIKQFIIHEWKNYWNQHDSSSVIRAGTFFDKVDKKCLTVNKYLIYFLIGHGPFLAYLHRFHLLKSPSCPCGQVGDADHYIFDDTLTKEFHFKKLAEQEEDMV</sequence>
<evidence type="ECO:0000313" key="3">
    <source>
        <dbReference type="Proteomes" id="UP000499080"/>
    </source>
</evidence>
<dbReference type="GO" id="GO:0004523">
    <property type="term" value="F:RNA-DNA hybrid ribonuclease activity"/>
    <property type="evidence" value="ECO:0007669"/>
    <property type="project" value="InterPro"/>
</dbReference>
<dbReference type="Gene3D" id="3.30.420.10">
    <property type="entry name" value="Ribonuclease H-like superfamily/Ribonuclease H"/>
    <property type="match status" value="1"/>
</dbReference>
<gene>
    <name evidence="2" type="ORF">AVEN_105746_1</name>
</gene>
<dbReference type="PROSITE" id="PS50879">
    <property type="entry name" value="RNASE_H_1"/>
    <property type="match status" value="1"/>
</dbReference>
<accession>A0A4Y2LZW2</accession>